<sequence length="89" mass="9426">MDHVVKWLAAEPGYTLAGHPGTSVSIQAYADDIVIVAASEAAHRAATGKLEIFLRWARLDANASKCAALIAEGGRTTGKFSNKLPIYSL</sequence>
<dbReference type="InterPro" id="IPR000477">
    <property type="entry name" value="RT_dom"/>
</dbReference>
<proteinExistence type="predicted"/>
<comment type="caution">
    <text evidence="2">The sequence shown here is derived from an EMBL/GenBank/DDBJ whole genome shotgun (WGS) entry which is preliminary data.</text>
</comment>
<dbReference type="EMBL" id="JAPMOS010000193">
    <property type="protein sequence ID" value="KAJ4454018.1"/>
    <property type="molecule type" value="Genomic_DNA"/>
</dbReference>
<keyword evidence="3" id="KW-1185">Reference proteome</keyword>
<protein>
    <recommendedName>
        <fullName evidence="1">Reverse transcriptase domain-containing protein</fullName>
    </recommendedName>
</protein>
<evidence type="ECO:0000313" key="2">
    <source>
        <dbReference type="EMBL" id="KAJ4454018.1"/>
    </source>
</evidence>
<evidence type="ECO:0000313" key="3">
    <source>
        <dbReference type="Proteomes" id="UP001141327"/>
    </source>
</evidence>
<evidence type="ECO:0000259" key="1">
    <source>
        <dbReference type="Pfam" id="PF00078"/>
    </source>
</evidence>
<reference evidence="2" key="1">
    <citation type="journal article" date="2022" name="bioRxiv">
        <title>Genomics of Preaxostyla Flagellates Illuminates Evolutionary Transitions and the Path Towards Mitochondrial Loss.</title>
        <authorList>
            <person name="Novak L.V.F."/>
            <person name="Treitli S.C."/>
            <person name="Pyrih J."/>
            <person name="Halakuc P."/>
            <person name="Pipaliya S.V."/>
            <person name="Vacek V."/>
            <person name="Brzon O."/>
            <person name="Soukal P."/>
            <person name="Eme L."/>
            <person name="Dacks J.B."/>
            <person name="Karnkowska A."/>
            <person name="Elias M."/>
            <person name="Hampl V."/>
        </authorList>
    </citation>
    <scope>NUCLEOTIDE SEQUENCE</scope>
    <source>
        <strain evidence="2">RCP-MX</strain>
    </source>
</reference>
<organism evidence="2 3">
    <name type="scientific">Paratrimastix pyriformis</name>
    <dbReference type="NCBI Taxonomy" id="342808"/>
    <lineage>
        <taxon>Eukaryota</taxon>
        <taxon>Metamonada</taxon>
        <taxon>Preaxostyla</taxon>
        <taxon>Paratrimastigidae</taxon>
        <taxon>Paratrimastix</taxon>
    </lineage>
</organism>
<accession>A0ABQ8U3W7</accession>
<feature type="domain" description="Reverse transcriptase" evidence="1">
    <location>
        <begin position="2"/>
        <end position="69"/>
    </location>
</feature>
<name>A0ABQ8U3W7_9EUKA</name>
<gene>
    <name evidence="2" type="ORF">PAPYR_11381</name>
</gene>
<dbReference type="Proteomes" id="UP001141327">
    <property type="component" value="Unassembled WGS sequence"/>
</dbReference>
<dbReference type="Pfam" id="PF00078">
    <property type="entry name" value="RVT_1"/>
    <property type="match status" value="1"/>
</dbReference>